<dbReference type="Proteomes" id="UP001057402">
    <property type="component" value="Chromosome 6"/>
</dbReference>
<evidence type="ECO:0000313" key="2">
    <source>
        <dbReference type="Proteomes" id="UP001057402"/>
    </source>
</evidence>
<proteinExistence type="predicted"/>
<name>A0ACB9QHZ7_9MYRT</name>
<organism evidence="1 2">
    <name type="scientific">Melastoma candidum</name>
    <dbReference type="NCBI Taxonomy" id="119954"/>
    <lineage>
        <taxon>Eukaryota</taxon>
        <taxon>Viridiplantae</taxon>
        <taxon>Streptophyta</taxon>
        <taxon>Embryophyta</taxon>
        <taxon>Tracheophyta</taxon>
        <taxon>Spermatophyta</taxon>
        <taxon>Magnoliopsida</taxon>
        <taxon>eudicotyledons</taxon>
        <taxon>Gunneridae</taxon>
        <taxon>Pentapetalae</taxon>
        <taxon>rosids</taxon>
        <taxon>malvids</taxon>
        <taxon>Myrtales</taxon>
        <taxon>Melastomataceae</taxon>
        <taxon>Melastomatoideae</taxon>
        <taxon>Melastomateae</taxon>
        <taxon>Melastoma</taxon>
    </lineage>
</organism>
<evidence type="ECO:0000313" key="1">
    <source>
        <dbReference type="EMBL" id="KAI4366115.1"/>
    </source>
</evidence>
<sequence length="215" mass="23190">MALSTMSSPVMHISIPGERLYQVNIPTRMEADVAVAQVRDAGVSYLSSDSMRARPTSHIDGNNNTRVAFELLRRPETQEVVAELVSDPVVCSTICEKLQGMLNFGKIVQYVRGIKLTSCLNPRDGPLLIEDHETSSLGNQTSWWVSMFNMVVEAVSSVWNGLVDLFASAIPKIQAAFAKVSGASGDSNSVETAVIIIGLVVLVMAVIIVGTIVKL</sequence>
<reference evidence="2" key="1">
    <citation type="journal article" date="2023" name="Front. Plant Sci.">
        <title>Chromosomal-level genome assembly of Melastoma candidum provides insights into trichome evolution.</title>
        <authorList>
            <person name="Zhong Y."/>
            <person name="Wu W."/>
            <person name="Sun C."/>
            <person name="Zou P."/>
            <person name="Liu Y."/>
            <person name="Dai S."/>
            <person name="Zhou R."/>
        </authorList>
    </citation>
    <scope>NUCLEOTIDE SEQUENCE [LARGE SCALE GENOMIC DNA]</scope>
</reference>
<accession>A0ACB9QHZ7</accession>
<protein>
    <submittedName>
        <fullName evidence="1">Uncharacterized protein</fullName>
    </submittedName>
</protein>
<comment type="caution">
    <text evidence="1">The sequence shown here is derived from an EMBL/GenBank/DDBJ whole genome shotgun (WGS) entry which is preliminary data.</text>
</comment>
<gene>
    <name evidence="1" type="ORF">MLD38_022034</name>
</gene>
<dbReference type="EMBL" id="CM042885">
    <property type="protein sequence ID" value="KAI4366115.1"/>
    <property type="molecule type" value="Genomic_DNA"/>
</dbReference>
<keyword evidence="2" id="KW-1185">Reference proteome</keyword>